<organism evidence="5 6">
    <name type="scientific">Ancylobacter amanitiformis</name>
    <dbReference type="NCBI Taxonomy" id="217069"/>
    <lineage>
        <taxon>Bacteria</taxon>
        <taxon>Pseudomonadati</taxon>
        <taxon>Pseudomonadota</taxon>
        <taxon>Alphaproteobacteria</taxon>
        <taxon>Hyphomicrobiales</taxon>
        <taxon>Xanthobacteraceae</taxon>
        <taxon>Ancylobacter</taxon>
    </lineage>
</organism>
<dbReference type="Gene3D" id="3.40.50.720">
    <property type="entry name" value="NAD(P)-binding Rossmann-like Domain"/>
    <property type="match status" value="2"/>
</dbReference>
<dbReference type="PROSITE" id="PS00671">
    <property type="entry name" value="D_2_HYDROXYACID_DH_3"/>
    <property type="match status" value="1"/>
</dbReference>
<comment type="similarity">
    <text evidence="2">Belongs to the D-isomer specific 2-hydroxyacid dehydrogenase family.</text>
</comment>
<dbReference type="InterPro" id="IPR006139">
    <property type="entry name" value="D-isomer_2_OHA_DH_cat_dom"/>
</dbReference>
<evidence type="ECO:0000259" key="3">
    <source>
        <dbReference type="Pfam" id="PF00389"/>
    </source>
</evidence>
<evidence type="ECO:0000313" key="5">
    <source>
        <dbReference type="EMBL" id="MDQ0513090.1"/>
    </source>
</evidence>
<dbReference type="InterPro" id="IPR029753">
    <property type="entry name" value="D-isomer_DH_CS"/>
</dbReference>
<evidence type="ECO:0000259" key="4">
    <source>
        <dbReference type="Pfam" id="PF02826"/>
    </source>
</evidence>
<protein>
    <submittedName>
        <fullName evidence="5">D-3-phosphoglycerate dehydrogenase</fullName>
        <ecNumber evidence="5">1.1.1.95</ecNumber>
    </submittedName>
</protein>
<dbReference type="CDD" id="cd12173">
    <property type="entry name" value="PGDH_4"/>
    <property type="match status" value="1"/>
</dbReference>
<evidence type="ECO:0000256" key="2">
    <source>
        <dbReference type="RuleBase" id="RU003719"/>
    </source>
</evidence>
<dbReference type="Proteomes" id="UP001235094">
    <property type="component" value="Unassembled WGS sequence"/>
</dbReference>
<proteinExistence type="inferred from homology"/>
<dbReference type="InterPro" id="IPR050223">
    <property type="entry name" value="D-isomer_2-hydroxyacid_DH"/>
</dbReference>
<dbReference type="Pfam" id="PF00389">
    <property type="entry name" value="2-Hacid_dh"/>
    <property type="match status" value="1"/>
</dbReference>
<dbReference type="EC" id="1.1.1.95" evidence="5"/>
<dbReference type="InterPro" id="IPR006140">
    <property type="entry name" value="D-isomer_DH_NAD-bd"/>
</dbReference>
<name>A0ABU0LWV4_9HYPH</name>
<evidence type="ECO:0000256" key="1">
    <source>
        <dbReference type="ARBA" id="ARBA00023002"/>
    </source>
</evidence>
<sequence>MRSICLILQRIHDDGPALLGAAGYESRLARSLEWPALAEDIAGARAVLTRDARVDAALMDAAPGLEVIGVHGAGVDNVDLAAATARGILVVNTPGANARSVAEHALALAFHLAKSLGPGDRAARASDGAFKYRSALTELEGATFGVVGFGAIGAATAQLARALGMQVVVWTRRPADPAVAAAGFTQIVALGDLLAQADIVSLHLPGGAGTRHLIGAAQIARMKASALLINTARGTVVDEAALAVALREGRISGAGLDVFEVEPLPPSSPLIGLDNVVLTPHVSGSTQAALKRTATALAGEVIAALAGHRPTHLVNPAAWSARRFGALCEAGG</sequence>
<accession>A0ABU0LWV4</accession>
<dbReference type="GO" id="GO:0004617">
    <property type="term" value="F:phosphoglycerate dehydrogenase activity"/>
    <property type="evidence" value="ECO:0007669"/>
    <property type="project" value="UniProtKB-EC"/>
</dbReference>
<dbReference type="EMBL" id="JAUSVR010000021">
    <property type="protein sequence ID" value="MDQ0513090.1"/>
    <property type="molecule type" value="Genomic_DNA"/>
</dbReference>
<keyword evidence="1 2" id="KW-0560">Oxidoreductase</keyword>
<evidence type="ECO:0000313" key="6">
    <source>
        <dbReference type="Proteomes" id="UP001235094"/>
    </source>
</evidence>
<reference evidence="5 6" key="1">
    <citation type="submission" date="2023-07" db="EMBL/GenBank/DDBJ databases">
        <title>Genomic Encyclopedia of Type Strains, Phase IV (KMG-IV): sequencing the most valuable type-strain genomes for metagenomic binning, comparative biology and taxonomic classification.</title>
        <authorList>
            <person name="Goeker M."/>
        </authorList>
    </citation>
    <scope>NUCLEOTIDE SEQUENCE [LARGE SCALE GENOMIC DNA]</scope>
    <source>
        <strain evidence="5 6">DSM 15561</strain>
    </source>
</reference>
<feature type="domain" description="D-isomer specific 2-hydroxyacid dehydrogenase NAD-binding" evidence="4">
    <location>
        <begin position="106"/>
        <end position="283"/>
    </location>
</feature>
<dbReference type="InterPro" id="IPR036291">
    <property type="entry name" value="NAD(P)-bd_dom_sf"/>
</dbReference>
<dbReference type="Pfam" id="PF02826">
    <property type="entry name" value="2-Hacid_dh_C"/>
    <property type="match status" value="1"/>
</dbReference>
<comment type="caution">
    <text evidence="5">The sequence shown here is derived from an EMBL/GenBank/DDBJ whole genome shotgun (WGS) entry which is preliminary data.</text>
</comment>
<dbReference type="PROSITE" id="PS00670">
    <property type="entry name" value="D_2_HYDROXYACID_DH_2"/>
    <property type="match status" value="1"/>
</dbReference>
<dbReference type="SUPFAM" id="SSF52283">
    <property type="entry name" value="Formate/glycerate dehydrogenase catalytic domain-like"/>
    <property type="match status" value="1"/>
</dbReference>
<gene>
    <name evidence="5" type="ORF">QOZ99_004006</name>
</gene>
<dbReference type="PANTHER" id="PTHR10996">
    <property type="entry name" value="2-HYDROXYACID DEHYDROGENASE-RELATED"/>
    <property type="match status" value="1"/>
</dbReference>
<keyword evidence="6" id="KW-1185">Reference proteome</keyword>
<dbReference type="RefSeq" id="WP_306891734.1">
    <property type="nucleotide sequence ID" value="NZ_JAUSVR010000021.1"/>
</dbReference>
<feature type="domain" description="D-isomer specific 2-hydroxyacid dehydrogenase catalytic" evidence="3">
    <location>
        <begin position="6"/>
        <end position="315"/>
    </location>
</feature>
<dbReference type="SUPFAM" id="SSF51735">
    <property type="entry name" value="NAD(P)-binding Rossmann-fold domains"/>
    <property type="match status" value="1"/>
</dbReference>